<evidence type="ECO:0000313" key="2">
    <source>
        <dbReference type="EMBL" id="KAL3674058.1"/>
    </source>
</evidence>
<proteinExistence type="predicted"/>
<keyword evidence="1" id="KW-0812">Transmembrane</keyword>
<sequence>MFFVSALAGSITTEFMLFLDQPRMLFFFLGNTIANQSMMFITFIIAQICVDMSISCYVSPVAISAVYHLLAPMHAKLPKPRDWMRLCPMNDQTDVDTPMNLA</sequence>
<keyword evidence="3" id="KW-1185">Reference proteome</keyword>
<dbReference type="AlphaFoldDB" id="A0ABD3G4J7"/>
<reference evidence="2 3" key="1">
    <citation type="submission" date="2024-09" db="EMBL/GenBank/DDBJ databases">
        <title>Genome sequencing and assembly of Phytophthora oleae, isolate VK10A, causative agent of rot of olive drupes.</title>
        <authorList>
            <person name="Conti Taguali S."/>
            <person name="Riolo M."/>
            <person name="La Spada F."/>
            <person name="Cacciola S.O."/>
            <person name="Dionisio G."/>
        </authorList>
    </citation>
    <scope>NUCLEOTIDE SEQUENCE [LARGE SCALE GENOMIC DNA]</scope>
    <source>
        <strain evidence="2 3">VK10A</strain>
    </source>
</reference>
<gene>
    <name evidence="2" type="ORF">V7S43_000010</name>
</gene>
<keyword evidence="1" id="KW-1133">Transmembrane helix</keyword>
<accession>A0ABD3G4J7</accession>
<feature type="transmembrane region" description="Helical" evidence="1">
    <location>
        <begin position="25"/>
        <end position="46"/>
    </location>
</feature>
<dbReference type="Proteomes" id="UP001632037">
    <property type="component" value="Unassembled WGS sequence"/>
</dbReference>
<organism evidence="2 3">
    <name type="scientific">Phytophthora oleae</name>
    <dbReference type="NCBI Taxonomy" id="2107226"/>
    <lineage>
        <taxon>Eukaryota</taxon>
        <taxon>Sar</taxon>
        <taxon>Stramenopiles</taxon>
        <taxon>Oomycota</taxon>
        <taxon>Peronosporomycetes</taxon>
        <taxon>Peronosporales</taxon>
        <taxon>Peronosporaceae</taxon>
        <taxon>Phytophthora</taxon>
    </lineage>
</organism>
<keyword evidence="1" id="KW-0472">Membrane</keyword>
<feature type="transmembrane region" description="Helical" evidence="1">
    <location>
        <begin position="52"/>
        <end position="71"/>
    </location>
</feature>
<comment type="caution">
    <text evidence="2">The sequence shown here is derived from an EMBL/GenBank/DDBJ whole genome shotgun (WGS) entry which is preliminary data.</text>
</comment>
<name>A0ABD3G4J7_9STRA</name>
<protein>
    <submittedName>
        <fullName evidence="2">Uncharacterized protein</fullName>
    </submittedName>
</protein>
<dbReference type="EMBL" id="JBIMZQ010000001">
    <property type="protein sequence ID" value="KAL3674058.1"/>
    <property type="molecule type" value="Genomic_DNA"/>
</dbReference>
<evidence type="ECO:0000313" key="3">
    <source>
        <dbReference type="Proteomes" id="UP001632037"/>
    </source>
</evidence>
<evidence type="ECO:0000256" key="1">
    <source>
        <dbReference type="SAM" id="Phobius"/>
    </source>
</evidence>